<dbReference type="AlphaFoldDB" id="A0A164CIB6"/>
<dbReference type="PANTHER" id="PTHR46766:SF1">
    <property type="entry name" value="GLUTAMINE-RICH PROTEIN 2"/>
    <property type="match status" value="1"/>
</dbReference>
<proteinExistence type="inferred from homology"/>
<evidence type="ECO:0000313" key="3">
    <source>
        <dbReference type="EMBL" id="KZS64753.1"/>
    </source>
</evidence>
<dbReference type="Pfam" id="PF00823">
    <property type="entry name" value="PPE"/>
    <property type="match status" value="1"/>
</dbReference>
<dbReference type="InterPro" id="IPR000030">
    <property type="entry name" value="PPE_dom"/>
</dbReference>
<comment type="caution">
    <text evidence="3">The sequence shown here is derived from an EMBL/GenBank/DDBJ whole genome shotgun (WGS) entry which is preliminary data.</text>
</comment>
<feature type="domain" description="PPE" evidence="2">
    <location>
        <begin position="2"/>
        <end position="114"/>
    </location>
</feature>
<comment type="similarity">
    <text evidence="1">Belongs to the mycobacterial PPE family.</text>
</comment>
<evidence type="ECO:0000313" key="4">
    <source>
        <dbReference type="Proteomes" id="UP000077342"/>
    </source>
</evidence>
<evidence type="ECO:0000256" key="1">
    <source>
        <dbReference type="ARBA" id="ARBA00010652"/>
    </source>
</evidence>
<dbReference type="PANTHER" id="PTHR46766">
    <property type="entry name" value="GLUTAMINE-RICH PROTEIN 2"/>
    <property type="match status" value="1"/>
</dbReference>
<name>A0A164CIB6_9MYCO</name>
<dbReference type="InterPro" id="IPR038332">
    <property type="entry name" value="PPE_sf"/>
</dbReference>
<gene>
    <name evidence="3" type="ORF">A4G28_12605</name>
</gene>
<sequence>MNFSVLPPEVNSARIFAGAGSGPKLTAVAAWDRLAGELATAASSVNSVTATLGGQSWRDPASTAMAAAVPYAGWLSTAAACAQRAAGQARAAVAGYEAARATTVHPVLVAANRGFSTRAAAGSTRYLVTPEPAAGTRARRIPVTAATIRACTTRAEPARAASHRAWAVGFLPLMCFHAADWPAPAISARRWRRFQSRPMPGIQGQ</sequence>
<protein>
    <recommendedName>
        <fullName evidence="2">PPE domain-containing protein</fullName>
    </recommendedName>
</protein>
<keyword evidence="4" id="KW-1185">Reference proteome</keyword>
<reference evidence="4" key="1">
    <citation type="submission" date="2016-04" db="EMBL/GenBank/DDBJ databases">
        <authorList>
            <person name="Strapagiel D."/>
            <person name="Borowka P."/>
            <person name="Marciniak B."/>
            <person name="Bakula Z."/>
            <person name="Van Ingen J."/>
            <person name="Safianowska A."/>
            <person name="Dziadek J."/>
            <person name="Jagielski T."/>
        </authorList>
    </citation>
    <scope>NUCLEOTIDE SEQUENCE [LARGE SCALE GENOMIC DNA]</scope>
    <source>
        <strain evidence="4">1010001458</strain>
    </source>
</reference>
<dbReference type="GO" id="GO:0052572">
    <property type="term" value="P:response to host immune response"/>
    <property type="evidence" value="ECO:0007669"/>
    <property type="project" value="TreeGrafter"/>
</dbReference>
<evidence type="ECO:0000259" key="2">
    <source>
        <dbReference type="Pfam" id="PF00823"/>
    </source>
</evidence>
<dbReference type="SUPFAM" id="SSF140459">
    <property type="entry name" value="PE/PPE dimer-like"/>
    <property type="match status" value="1"/>
</dbReference>
<accession>A0A164CIB6</accession>
<dbReference type="EMBL" id="LWCI01000077">
    <property type="protein sequence ID" value="KZS64753.1"/>
    <property type="molecule type" value="Genomic_DNA"/>
</dbReference>
<dbReference type="Proteomes" id="UP000077342">
    <property type="component" value="Unassembled WGS sequence"/>
</dbReference>
<dbReference type="Gene3D" id="1.20.1260.20">
    <property type="entry name" value="PPE superfamily"/>
    <property type="match status" value="1"/>
</dbReference>
<organism evidence="3 4">
    <name type="scientific">Mycobacterium ostraviense</name>
    <dbReference type="NCBI Taxonomy" id="2738409"/>
    <lineage>
        <taxon>Bacteria</taxon>
        <taxon>Bacillati</taxon>
        <taxon>Actinomycetota</taxon>
        <taxon>Actinomycetes</taxon>
        <taxon>Mycobacteriales</taxon>
        <taxon>Mycobacteriaceae</taxon>
        <taxon>Mycobacterium</taxon>
    </lineage>
</organism>